<dbReference type="PROSITE" id="PS01079">
    <property type="entry name" value="MOCF_BIOSYNTHESIS_2"/>
    <property type="match status" value="1"/>
</dbReference>
<evidence type="ECO:0000256" key="4">
    <source>
        <dbReference type="ARBA" id="ARBA00010763"/>
    </source>
</evidence>
<dbReference type="Pfam" id="PF03454">
    <property type="entry name" value="MoeA_C"/>
    <property type="match status" value="1"/>
</dbReference>
<dbReference type="RefSeq" id="WP_188256901.1">
    <property type="nucleotide sequence ID" value="NZ_JABVCF010000013.1"/>
</dbReference>
<keyword evidence="6 11" id="KW-0808">Transferase</keyword>
<dbReference type="GO" id="GO:0006777">
    <property type="term" value="P:Mo-molybdopterin cofactor biosynthetic process"/>
    <property type="evidence" value="ECO:0007669"/>
    <property type="project" value="UniProtKB-UniRule"/>
</dbReference>
<evidence type="ECO:0000256" key="8">
    <source>
        <dbReference type="ARBA" id="ARBA00022842"/>
    </source>
</evidence>
<evidence type="ECO:0000256" key="5">
    <source>
        <dbReference type="ARBA" id="ARBA00022505"/>
    </source>
</evidence>
<dbReference type="InterPro" id="IPR036425">
    <property type="entry name" value="MoaB/Mog-like_dom_sf"/>
</dbReference>
<comment type="pathway">
    <text evidence="3 11">Cofactor biosynthesis; molybdopterin biosynthesis.</text>
</comment>
<dbReference type="Pfam" id="PF00994">
    <property type="entry name" value="MoCF_biosynth"/>
    <property type="match status" value="1"/>
</dbReference>
<accession>A0A942E005</accession>
<dbReference type="GO" id="GO:0005829">
    <property type="term" value="C:cytosol"/>
    <property type="evidence" value="ECO:0007669"/>
    <property type="project" value="TreeGrafter"/>
</dbReference>
<evidence type="ECO:0000256" key="9">
    <source>
        <dbReference type="ARBA" id="ARBA00023150"/>
    </source>
</evidence>
<gene>
    <name evidence="13" type="ORF">KEU06_22245</name>
</gene>
<evidence type="ECO:0000259" key="12">
    <source>
        <dbReference type="SMART" id="SM00852"/>
    </source>
</evidence>
<protein>
    <recommendedName>
        <fullName evidence="11">Molybdopterin molybdenumtransferase</fullName>
        <ecNumber evidence="11">2.10.1.1</ecNumber>
    </recommendedName>
</protein>
<keyword evidence="5 11" id="KW-0500">Molybdenum</keyword>
<evidence type="ECO:0000256" key="6">
    <source>
        <dbReference type="ARBA" id="ARBA00022679"/>
    </source>
</evidence>
<dbReference type="InterPro" id="IPR001453">
    <property type="entry name" value="MoaB/Mog_dom"/>
</dbReference>
<dbReference type="InterPro" id="IPR036688">
    <property type="entry name" value="MoeA_C_domain_IV_sf"/>
</dbReference>
<dbReference type="PANTHER" id="PTHR10192">
    <property type="entry name" value="MOLYBDOPTERIN BIOSYNTHESIS PROTEIN"/>
    <property type="match status" value="1"/>
</dbReference>
<dbReference type="InterPro" id="IPR036135">
    <property type="entry name" value="MoeA_linker/N_sf"/>
</dbReference>
<comment type="similarity">
    <text evidence="4 11">Belongs to the MoeA family.</text>
</comment>
<evidence type="ECO:0000256" key="11">
    <source>
        <dbReference type="RuleBase" id="RU365090"/>
    </source>
</evidence>
<comment type="function">
    <text evidence="2 11">Catalyzes the insertion of molybdate into adenylated molybdopterin with the concomitant release of AMP.</text>
</comment>
<dbReference type="NCBIfam" id="NF045515">
    <property type="entry name" value="Glp_gephyrin"/>
    <property type="match status" value="1"/>
</dbReference>
<comment type="cofactor">
    <cofactor evidence="1 11">
        <name>Mg(2+)</name>
        <dbReference type="ChEBI" id="CHEBI:18420"/>
    </cofactor>
</comment>
<dbReference type="EMBL" id="JAGWCR010000013">
    <property type="protein sequence ID" value="MBS3651339.1"/>
    <property type="molecule type" value="Genomic_DNA"/>
</dbReference>
<dbReference type="Gene3D" id="3.90.105.10">
    <property type="entry name" value="Molybdopterin biosynthesis moea protein, domain 2"/>
    <property type="match status" value="1"/>
</dbReference>
<dbReference type="GO" id="GO:0046872">
    <property type="term" value="F:metal ion binding"/>
    <property type="evidence" value="ECO:0007669"/>
    <property type="project" value="UniProtKB-UniRule"/>
</dbReference>
<comment type="caution">
    <text evidence="13">The sequence shown here is derived from an EMBL/GenBank/DDBJ whole genome shotgun (WGS) entry which is preliminary data.</text>
</comment>
<dbReference type="CDD" id="cd00887">
    <property type="entry name" value="MoeA"/>
    <property type="match status" value="1"/>
</dbReference>
<sequence>MALLPVEEALSRLLDGAGALSPERVPISDASGRVLAEPVKALRTQPPFDCSAMDGYAVRAMDVADVPVKLTLIGTAAAGRGFNGTVGEREAVRILTGAPLPASADTIIIQENARRIDDRAIEVLETVAKGRHIRRRALDFAEGDILLEAGRELDAGALSLAASGNHAELDVVSRPLVAIIATGDELLPPGSEPGPDQIIASNSYGVAAVAASVGARVLYLGIVRDDAAAIREKLAVAAEAGADVIVTLGGASIGDHDLVHQVLTGDGVQIDFWKIAMRPGKPLMFGRKGATRFMGMPGNPVASLICAHIFLKPLVARLGGRTVEHDIRRAVLGAPLQANDLRQDYVRARLDYVQADLTREEDTTLIATPFEVQDSSMLRTLAESRCLIIREPFASAAETGALCTVLILR</sequence>
<evidence type="ECO:0000256" key="7">
    <source>
        <dbReference type="ARBA" id="ARBA00022723"/>
    </source>
</evidence>
<keyword evidence="7 11" id="KW-0479">Metal-binding</keyword>
<dbReference type="FunFam" id="3.40.980.10:FF:000004">
    <property type="entry name" value="Molybdopterin molybdenumtransferase"/>
    <property type="match status" value="1"/>
</dbReference>
<proteinExistence type="inferred from homology"/>
<keyword evidence="14" id="KW-1185">Reference proteome</keyword>
<dbReference type="InterPro" id="IPR008284">
    <property type="entry name" value="MoCF_biosynth_CS"/>
</dbReference>
<dbReference type="Gene3D" id="2.170.190.11">
    <property type="entry name" value="Molybdopterin biosynthesis moea protein, domain 3"/>
    <property type="match status" value="1"/>
</dbReference>
<dbReference type="InterPro" id="IPR038987">
    <property type="entry name" value="MoeA-like"/>
</dbReference>
<evidence type="ECO:0000313" key="13">
    <source>
        <dbReference type="EMBL" id="MBS3651339.1"/>
    </source>
</evidence>
<evidence type="ECO:0000256" key="1">
    <source>
        <dbReference type="ARBA" id="ARBA00001946"/>
    </source>
</evidence>
<dbReference type="Gene3D" id="3.40.980.10">
    <property type="entry name" value="MoaB/Mog-like domain"/>
    <property type="match status" value="1"/>
</dbReference>
<organism evidence="13 14">
    <name type="scientific">Pseudaminobacter soli</name>
    <name type="common">ex Zhang et al. 2022</name>
    <dbReference type="NCBI Taxonomy" id="2831468"/>
    <lineage>
        <taxon>Bacteria</taxon>
        <taxon>Pseudomonadati</taxon>
        <taxon>Pseudomonadota</taxon>
        <taxon>Alphaproteobacteria</taxon>
        <taxon>Hyphomicrobiales</taxon>
        <taxon>Phyllobacteriaceae</taxon>
        <taxon>Pseudaminobacter</taxon>
    </lineage>
</organism>
<dbReference type="Proteomes" id="UP000680348">
    <property type="component" value="Unassembled WGS sequence"/>
</dbReference>
<dbReference type="PANTHER" id="PTHR10192:SF5">
    <property type="entry name" value="GEPHYRIN"/>
    <property type="match status" value="1"/>
</dbReference>
<evidence type="ECO:0000313" key="14">
    <source>
        <dbReference type="Proteomes" id="UP000680348"/>
    </source>
</evidence>
<dbReference type="EC" id="2.10.1.1" evidence="11"/>
<evidence type="ECO:0000256" key="10">
    <source>
        <dbReference type="ARBA" id="ARBA00047317"/>
    </source>
</evidence>
<dbReference type="SMART" id="SM00852">
    <property type="entry name" value="MoCF_biosynth"/>
    <property type="match status" value="1"/>
</dbReference>
<dbReference type="InterPro" id="IPR005110">
    <property type="entry name" value="MoeA_linker/N"/>
</dbReference>
<reference evidence="13" key="1">
    <citation type="submission" date="2021-04" db="EMBL/GenBank/DDBJ databases">
        <title>Pseudaminobacter soli sp. nov., isolated from paddy soil contaminated by heavy metals.</title>
        <authorList>
            <person name="Zhang K."/>
        </authorList>
    </citation>
    <scope>NUCLEOTIDE SEQUENCE</scope>
    <source>
        <strain evidence="13">19-2017</strain>
    </source>
</reference>
<keyword evidence="8 11" id="KW-0460">Magnesium</keyword>
<dbReference type="SUPFAM" id="SSF53218">
    <property type="entry name" value="Molybdenum cofactor biosynthesis proteins"/>
    <property type="match status" value="1"/>
</dbReference>
<dbReference type="Pfam" id="PF03453">
    <property type="entry name" value="MoeA_N"/>
    <property type="match status" value="1"/>
</dbReference>
<evidence type="ECO:0000256" key="3">
    <source>
        <dbReference type="ARBA" id="ARBA00005046"/>
    </source>
</evidence>
<name>A0A942E005_9HYPH</name>
<evidence type="ECO:0000256" key="2">
    <source>
        <dbReference type="ARBA" id="ARBA00002901"/>
    </source>
</evidence>
<dbReference type="SUPFAM" id="SSF63867">
    <property type="entry name" value="MoeA C-terminal domain-like"/>
    <property type="match status" value="1"/>
</dbReference>
<keyword evidence="9 11" id="KW-0501">Molybdenum cofactor biosynthesis</keyword>
<dbReference type="GO" id="GO:0061599">
    <property type="term" value="F:molybdopterin molybdotransferase activity"/>
    <property type="evidence" value="ECO:0007669"/>
    <property type="project" value="UniProtKB-UniRule"/>
</dbReference>
<dbReference type="AlphaFoldDB" id="A0A942E005"/>
<comment type="catalytic activity">
    <reaction evidence="10">
        <text>adenylyl-molybdopterin + molybdate = Mo-molybdopterin + AMP + H(+)</text>
        <dbReference type="Rhea" id="RHEA:35047"/>
        <dbReference type="ChEBI" id="CHEBI:15378"/>
        <dbReference type="ChEBI" id="CHEBI:36264"/>
        <dbReference type="ChEBI" id="CHEBI:62727"/>
        <dbReference type="ChEBI" id="CHEBI:71302"/>
        <dbReference type="ChEBI" id="CHEBI:456215"/>
        <dbReference type="EC" id="2.10.1.1"/>
    </reaction>
</comment>
<dbReference type="SUPFAM" id="SSF63882">
    <property type="entry name" value="MoeA N-terminal region -like"/>
    <property type="match status" value="1"/>
</dbReference>
<dbReference type="InterPro" id="IPR005111">
    <property type="entry name" value="MoeA_C_domain_IV"/>
</dbReference>
<feature type="domain" description="MoaB/Mog" evidence="12">
    <location>
        <begin position="178"/>
        <end position="317"/>
    </location>
</feature>
<dbReference type="Gene3D" id="2.40.340.10">
    <property type="entry name" value="MoeA, C-terminal, domain IV"/>
    <property type="match status" value="1"/>
</dbReference>